<dbReference type="AlphaFoldDB" id="A0A511FMQ3"/>
<gene>
    <name evidence="2" type="ORF">ATR01nite_07830</name>
</gene>
<sequence>MCYISIPSDIEGEHTMEQGFHSVKNEAIDKLSPTKVLSPQQNDLKQAIRAFCLAHRQDEHVVFLIEGDAGTGKSIVLNSIFNEIQCLSRQKEKNSPFYGMQNYLVVNHPEMMKLYKNISEQFSYLKKKDFERPTTFINRMRKAGKTADILFIDEAHLLLTRSDKYNHFEQDNHLEELIQLSRITVIVFDEKQVLKFKSCWNRELLQKLVGSYPVQTYHLTQQFRVQAHADVQDWISAFCHKIIQPMPAKQTFDFRFFDDAQSLYDFLCSRNVEYGLSRMLATYDYPYRLDGQDHFIQEGRFYLRWDRSKPDEKLPWAERPDTIDEVGSVYTVQGFDLNYVGLILGPSVLYDAATDGIRIDTSKYEDGAAFAGRDGLADPESVKERIMLNAMNVLMTRAVHGLYIYAHDPALRRKLMEIQAERDYASSRATKSPVPEG</sequence>
<dbReference type="EMBL" id="BJVR01000004">
    <property type="protein sequence ID" value="GEL49708.1"/>
    <property type="molecule type" value="Genomic_DNA"/>
</dbReference>
<dbReference type="SMART" id="SM00382">
    <property type="entry name" value="AAA"/>
    <property type="match status" value="1"/>
</dbReference>
<dbReference type="Proteomes" id="UP000321800">
    <property type="component" value="Unassembled WGS sequence"/>
</dbReference>
<reference evidence="2 3" key="1">
    <citation type="submission" date="2019-07" db="EMBL/GenBank/DDBJ databases">
        <title>Whole genome shotgun sequence of Acetobacter tropicalis NBRC 16470.</title>
        <authorList>
            <person name="Hosoyama A."/>
            <person name="Uohara A."/>
            <person name="Ohji S."/>
            <person name="Ichikawa N."/>
        </authorList>
    </citation>
    <scope>NUCLEOTIDE SEQUENCE [LARGE SCALE GENOMIC DNA]</scope>
    <source>
        <strain evidence="2 3">NBRC 16470</strain>
    </source>
</reference>
<dbReference type="Gene3D" id="3.40.50.300">
    <property type="entry name" value="P-loop containing nucleotide triphosphate hydrolases"/>
    <property type="match status" value="1"/>
</dbReference>
<evidence type="ECO:0000313" key="3">
    <source>
        <dbReference type="Proteomes" id="UP000321800"/>
    </source>
</evidence>
<feature type="domain" description="AAA+ ATPase" evidence="1">
    <location>
        <begin position="59"/>
        <end position="311"/>
    </location>
</feature>
<evidence type="ECO:0000259" key="1">
    <source>
        <dbReference type="SMART" id="SM00382"/>
    </source>
</evidence>
<accession>A0A511FMQ3</accession>
<dbReference type="Pfam" id="PF09848">
    <property type="entry name" value="SLFN-g3_helicase"/>
    <property type="match status" value="1"/>
</dbReference>
<protein>
    <recommendedName>
        <fullName evidence="1">AAA+ ATPase domain-containing protein</fullName>
    </recommendedName>
</protein>
<organism evidence="2 3">
    <name type="scientific">Acetobacter tropicalis</name>
    <dbReference type="NCBI Taxonomy" id="104102"/>
    <lineage>
        <taxon>Bacteria</taxon>
        <taxon>Pseudomonadati</taxon>
        <taxon>Pseudomonadota</taxon>
        <taxon>Alphaproteobacteria</taxon>
        <taxon>Acetobacterales</taxon>
        <taxon>Acetobacteraceae</taxon>
        <taxon>Acetobacter</taxon>
    </lineage>
</organism>
<dbReference type="InterPro" id="IPR018647">
    <property type="entry name" value="SLFN_3-like_DNA/RNA_helicase"/>
</dbReference>
<dbReference type="InterPro" id="IPR003593">
    <property type="entry name" value="AAA+_ATPase"/>
</dbReference>
<proteinExistence type="predicted"/>
<comment type="caution">
    <text evidence="2">The sequence shown here is derived from an EMBL/GenBank/DDBJ whole genome shotgun (WGS) entry which is preliminary data.</text>
</comment>
<evidence type="ECO:0000313" key="2">
    <source>
        <dbReference type="EMBL" id="GEL49708.1"/>
    </source>
</evidence>
<dbReference type="InterPro" id="IPR027417">
    <property type="entry name" value="P-loop_NTPase"/>
</dbReference>
<dbReference type="SUPFAM" id="SSF52540">
    <property type="entry name" value="P-loop containing nucleoside triphosphate hydrolases"/>
    <property type="match status" value="1"/>
</dbReference>
<name>A0A511FMQ3_9PROT</name>